<dbReference type="EMBL" id="LN829119">
    <property type="protein sequence ID" value="CPR17451.1"/>
    <property type="molecule type" value="Genomic_DNA"/>
</dbReference>
<dbReference type="OrthoDB" id="581532at2"/>
<dbReference type="Pfam" id="PF03476">
    <property type="entry name" value="MOSC_N"/>
    <property type="match status" value="1"/>
</dbReference>
<protein>
    <submittedName>
        <fullName evidence="2">Molybdenum cofactor sulfurase</fullName>
    </submittedName>
</protein>
<dbReference type="InterPro" id="IPR052716">
    <property type="entry name" value="MOSC_domain"/>
</dbReference>
<dbReference type="PANTHER" id="PTHR36930">
    <property type="entry name" value="METAL-SULFUR CLUSTER BIOSYNTHESIS PROTEINS YUAD-RELATED"/>
    <property type="match status" value="1"/>
</dbReference>
<evidence type="ECO:0000313" key="3">
    <source>
        <dbReference type="Proteomes" id="UP000033187"/>
    </source>
</evidence>
<organism evidence="2 3">
    <name type="scientific">Candidatus Filomicrobium marinum</name>
    <dbReference type="NCBI Taxonomy" id="1608628"/>
    <lineage>
        <taxon>Bacteria</taxon>
        <taxon>Pseudomonadati</taxon>
        <taxon>Pseudomonadota</taxon>
        <taxon>Alphaproteobacteria</taxon>
        <taxon>Hyphomicrobiales</taxon>
        <taxon>Hyphomicrobiaceae</taxon>
        <taxon>Filomicrobium</taxon>
    </lineage>
</organism>
<dbReference type="InterPro" id="IPR011037">
    <property type="entry name" value="Pyrv_Knase-like_insert_dom_sf"/>
</dbReference>
<proteinExistence type="predicted"/>
<gene>
    <name evidence="2" type="ORF">YBN1229_v1_1258</name>
</gene>
<dbReference type="Pfam" id="PF03473">
    <property type="entry name" value="MOSC"/>
    <property type="match status" value="1"/>
</dbReference>
<dbReference type="PANTHER" id="PTHR36930:SF1">
    <property type="entry name" value="MOSC DOMAIN-CONTAINING PROTEIN"/>
    <property type="match status" value="1"/>
</dbReference>
<dbReference type="KEGG" id="fil:BN1229_v1_1260"/>
<dbReference type="GO" id="GO:0003824">
    <property type="term" value="F:catalytic activity"/>
    <property type="evidence" value="ECO:0007669"/>
    <property type="project" value="InterPro"/>
</dbReference>
<dbReference type="InterPro" id="IPR005303">
    <property type="entry name" value="MOCOS_middle"/>
</dbReference>
<dbReference type="GO" id="GO:0030151">
    <property type="term" value="F:molybdenum ion binding"/>
    <property type="evidence" value="ECO:0007669"/>
    <property type="project" value="InterPro"/>
</dbReference>
<dbReference type="PROSITE" id="PS51340">
    <property type="entry name" value="MOSC"/>
    <property type="match status" value="1"/>
</dbReference>
<evidence type="ECO:0000259" key="1">
    <source>
        <dbReference type="PROSITE" id="PS51340"/>
    </source>
</evidence>
<dbReference type="InterPro" id="IPR005302">
    <property type="entry name" value="MoCF_Sase_C"/>
</dbReference>
<dbReference type="Proteomes" id="UP000033187">
    <property type="component" value="Chromosome 1"/>
</dbReference>
<keyword evidence="3" id="KW-1185">Reference proteome</keyword>
<name>A0A0D6JCR0_9HYPH</name>
<dbReference type="SUPFAM" id="SSF50800">
    <property type="entry name" value="PK beta-barrel domain-like"/>
    <property type="match status" value="1"/>
</dbReference>
<dbReference type="AlphaFoldDB" id="A0A0D6JCR0"/>
<accession>A0A0D6JCR0</accession>
<dbReference type="GO" id="GO:0030170">
    <property type="term" value="F:pyridoxal phosphate binding"/>
    <property type="evidence" value="ECO:0007669"/>
    <property type="project" value="InterPro"/>
</dbReference>
<sequence length="256" mass="28237">MDERQAGRVTALYRYPVKGLSAAALERVQLEPGHTLPFDRAWAIENGRGRFDPEDPKWLPKTSFLMLMRDERLATLQSVFEEDSQTLTLLRDGRQVARGALATPLGRQLLEQFFAAYLKASLIGPPKIISAEGHSFSDVAEKCVHVINLATLAELERVMGRELSPLRFRPNVVIDGLAPWQELDLVGKEIRIGSALLIPFAPTDRCAATNVDPENGRRDTSIPAVLQRTWGHANFGIYATVRDGGVVTLGDPVTIG</sequence>
<dbReference type="RefSeq" id="WP_046477340.1">
    <property type="nucleotide sequence ID" value="NZ_LN829118.1"/>
</dbReference>
<reference evidence="3" key="1">
    <citation type="submission" date="2015-02" db="EMBL/GenBank/DDBJ databases">
        <authorList>
            <person name="Chooi Y.-H."/>
        </authorList>
    </citation>
    <scope>NUCLEOTIDE SEQUENCE [LARGE SCALE GENOMIC DNA]</scope>
    <source>
        <strain evidence="3">strain Y</strain>
    </source>
</reference>
<feature type="domain" description="MOSC" evidence="1">
    <location>
        <begin position="103"/>
        <end position="256"/>
    </location>
</feature>
<evidence type="ECO:0000313" key="2">
    <source>
        <dbReference type="EMBL" id="CPR17451.1"/>
    </source>
</evidence>
<dbReference type="KEGG" id="fiy:BN1229_v1_1258"/>
<dbReference type="Gene3D" id="2.40.33.20">
    <property type="entry name" value="PK beta-barrel domain-like"/>
    <property type="match status" value="1"/>
</dbReference>